<dbReference type="RefSeq" id="WP_182560191.1">
    <property type="nucleotide sequence ID" value="NZ_JACGWT010000003.1"/>
</dbReference>
<evidence type="ECO:0000256" key="5">
    <source>
        <dbReference type="ARBA" id="ARBA00022989"/>
    </source>
</evidence>
<dbReference type="NCBIfam" id="TIGR00220">
    <property type="entry name" value="mscL"/>
    <property type="match status" value="1"/>
</dbReference>
<keyword evidence="7 9" id="KW-0472">Membrane</keyword>
<evidence type="ECO:0000256" key="7">
    <source>
        <dbReference type="ARBA" id="ARBA00023136"/>
    </source>
</evidence>
<dbReference type="InterPro" id="IPR036019">
    <property type="entry name" value="MscL_channel"/>
</dbReference>
<evidence type="ECO:0000256" key="1">
    <source>
        <dbReference type="ARBA" id="ARBA00004141"/>
    </source>
</evidence>
<dbReference type="InterPro" id="IPR001185">
    <property type="entry name" value="MS_channel"/>
</dbReference>
<accession>A0A7W3ISW1</accession>
<evidence type="ECO:0000256" key="2">
    <source>
        <dbReference type="ARBA" id="ARBA00022448"/>
    </source>
</evidence>
<dbReference type="Gene3D" id="1.10.1200.120">
    <property type="entry name" value="Large-conductance mechanosensitive channel, MscL, domain 1"/>
    <property type="match status" value="1"/>
</dbReference>
<name>A0A7W3ISW1_9ACTN</name>
<reference evidence="10 11" key="1">
    <citation type="submission" date="2020-07" db="EMBL/GenBank/DDBJ databases">
        <title>Sequencing the genomes of 1000 actinobacteria strains.</title>
        <authorList>
            <person name="Klenk H.-P."/>
        </authorList>
    </citation>
    <scope>NUCLEOTIDE SEQUENCE [LARGE SCALE GENOMIC DNA]</scope>
    <source>
        <strain evidence="10 11">DSM 100723</strain>
    </source>
</reference>
<keyword evidence="11" id="KW-1185">Reference proteome</keyword>
<evidence type="ECO:0000313" key="11">
    <source>
        <dbReference type="Proteomes" id="UP000523079"/>
    </source>
</evidence>
<keyword evidence="2" id="KW-0813">Transport</keyword>
<evidence type="ECO:0000256" key="4">
    <source>
        <dbReference type="ARBA" id="ARBA00022692"/>
    </source>
</evidence>
<keyword evidence="4 9" id="KW-0812">Transmembrane</keyword>
<evidence type="ECO:0000256" key="9">
    <source>
        <dbReference type="SAM" id="Phobius"/>
    </source>
</evidence>
<dbReference type="GO" id="GO:0008381">
    <property type="term" value="F:mechanosensitive monoatomic ion channel activity"/>
    <property type="evidence" value="ECO:0007669"/>
    <property type="project" value="InterPro"/>
</dbReference>
<protein>
    <submittedName>
        <fullName evidence="10">Large conductance mechanosensitive channel</fullName>
    </submittedName>
</protein>
<keyword evidence="6" id="KW-0406">Ion transport</keyword>
<dbReference type="Pfam" id="PF01741">
    <property type="entry name" value="MscL"/>
    <property type="match status" value="1"/>
</dbReference>
<proteinExistence type="predicted"/>
<keyword evidence="8" id="KW-0407">Ion channel</keyword>
<dbReference type="SUPFAM" id="SSF81330">
    <property type="entry name" value="Gated mechanosensitive channel"/>
    <property type="match status" value="1"/>
</dbReference>
<evidence type="ECO:0000313" key="10">
    <source>
        <dbReference type="EMBL" id="MBA8794648.1"/>
    </source>
</evidence>
<dbReference type="Proteomes" id="UP000523079">
    <property type="component" value="Unassembled WGS sequence"/>
</dbReference>
<sequence>MSTNNPQPNRNDRLRGAGGALAKGTGDTLNGFKNFLLRGNLVELATAVIIGTAFTAVVKSFTDILWQIIGKFGGVPDFTNKLVWGLSVGAFLSAVLSFLLIAAVLYFLVITPYNRARALNSQKEEAEPAVTSEDLLTEIRDILREQQNGTSTTVTDPTRPIA</sequence>
<feature type="transmembrane region" description="Helical" evidence="9">
    <location>
        <begin position="82"/>
        <end position="109"/>
    </location>
</feature>
<feature type="transmembrane region" description="Helical" evidence="9">
    <location>
        <begin position="41"/>
        <end position="62"/>
    </location>
</feature>
<dbReference type="GO" id="GO:0016020">
    <property type="term" value="C:membrane"/>
    <property type="evidence" value="ECO:0007669"/>
    <property type="project" value="UniProtKB-SubCell"/>
</dbReference>
<organism evidence="10 11">
    <name type="scientific">Microlunatus kandeliicorticis</name>
    <dbReference type="NCBI Taxonomy" id="1759536"/>
    <lineage>
        <taxon>Bacteria</taxon>
        <taxon>Bacillati</taxon>
        <taxon>Actinomycetota</taxon>
        <taxon>Actinomycetes</taxon>
        <taxon>Propionibacteriales</taxon>
        <taxon>Propionibacteriaceae</taxon>
        <taxon>Microlunatus</taxon>
    </lineage>
</organism>
<dbReference type="PANTHER" id="PTHR30266:SF2">
    <property type="entry name" value="LARGE-CONDUCTANCE MECHANOSENSITIVE CHANNEL"/>
    <property type="match status" value="1"/>
</dbReference>
<comment type="caution">
    <text evidence="10">The sequence shown here is derived from an EMBL/GenBank/DDBJ whole genome shotgun (WGS) entry which is preliminary data.</text>
</comment>
<evidence type="ECO:0000256" key="6">
    <source>
        <dbReference type="ARBA" id="ARBA00023065"/>
    </source>
</evidence>
<dbReference type="PANTHER" id="PTHR30266">
    <property type="entry name" value="MECHANOSENSITIVE CHANNEL MSCL"/>
    <property type="match status" value="1"/>
</dbReference>
<dbReference type="PRINTS" id="PR01264">
    <property type="entry name" value="MECHCHANNEL"/>
</dbReference>
<gene>
    <name evidence="10" type="ORF">FHX74_002267</name>
</gene>
<keyword evidence="5 9" id="KW-1133">Transmembrane helix</keyword>
<dbReference type="AlphaFoldDB" id="A0A7W3ISW1"/>
<evidence type="ECO:0000256" key="8">
    <source>
        <dbReference type="ARBA" id="ARBA00023303"/>
    </source>
</evidence>
<dbReference type="EMBL" id="JACGWT010000003">
    <property type="protein sequence ID" value="MBA8794648.1"/>
    <property type="molecule type" value="Genomic_DNA"/>
</dbReference>
<comment type="subcellular location">
    <subcellularLocation>
        <location evidence="1">Membrane</location>
        <topology evidence="1">Multi-pass membrane protein</topology>
    </subcellularLocation>
</comment>
<dbReference type="InterPro" id="IPR037673">
    <property type="entry name" value="MSC/AndL"/>
</dbReference>
<evidence type="ECO:0000256" key="3">
    <source>
        <dbReference type="ARBA" id="ARBA00022475"/>
    </source>
</evidence>
<keyword evidence="3" id="KW-1003">Cell membrane</keyword>